<dbReference type="SUPFAM" id="SSF109854">
    <property type="entry name" value="DinB/YfiT-like putative metalloenzymes"/>
    <property type="match status" value="1"/>
</dbReference>
<evidence type="ECO:0000259" key="1">
    <source>
        <dbReference type="Pfam" id="PF12867"/>
    </source>
</evidence>
<sequence length="171" mass="19578">MQDPKPEVWLRGPIPEIPLLLQPAAHALLQSSEEIERYLLDFPEDKLWTKIAGRASVGFHLQHITGVLDRMMTYSKSENLSELQFNYLSQEGKPNEQLHTKDLIINFQNKTEQALSFFKNLTENTLKEERTVGRKKLPSTTLGLLFHAAEHSQRHVGQLLVTVSVLTYSEN</sequence>
<proteinExistence type="predicted"/>
<protein>
    <submittedName>
        <fullName evidence="2">DinB family protein</fullName>
    </submittedName>
</protein>
<dbReference type="EMBL" id="JACATN010000003">
    <property type="protein sequence ID" value="MBT2161714.1"/>
    <property type="molecule type" value="Genomic_DNA"/>
</dbReference>
<dbReference type="Gene3D" id="1.20.120.450">
    <property type="entry name" value="dinb family like domain"/>
    <property type="match status" value="1"/>
</dbReference>
<dbReference type="Proteomes" id="UP000740413">
    <property type="component" value="Unassembled WGS sequence"/>
</dbReference>
<dbReference type="InterPro" id="IPR024775">
    <property type="entry name" value="DinB-like"/>
</dbReference>
<gene>
    <name evidence="2" type="ORF">HW347_10585</name>
</gene>
<evidence type="ECO:0000313" key="2">
    <source>
        <dbReference type="EMBL" id="MBT2161714.1"/>
    </source>
</evidence>
<feature type="domain" description="DinB-like" evidence="1">
    <location>
        <begin position="30"/>
        <end position="159"/>
    </location>
</feature>
<comment type="caution">
    <text evidence="2">The sequence shown here is derived from an EMBL/GenBank/DDBJ whole genome shotgun (WGS) entry which is preliminary data.</text>
</comment>
<dbReference type="Pfam" id="PF12867">
    <property type="entry name" value="DinB_2"/>
    <property type="match status" value="1"/>
</dbReference>
<evidence type="ECO:0000313" key="3">
    <source>
        <dbReference type="Proteomes" id="UP000740413"/>
    </source>
</evidence>
<keyword evidence="3" id="KW-1185">Reference proteome</keyword>
<dbReference type="RefSeq" id="WP_214611847.1">
    <property type="nucleotide sequence ID" value="NZ_JACATN010000003.1"/>
</dbReference>
<dbReference type="InterPro" id="IPR034660">
    <property type="entry name" value="DinB/YfiT-like"/>
</dbReference>
<accession>A0ABS5WEP8</accession>
<name>A0ABS5WEP8_9FLAO</name>
<reference evidence="3" key="1">
    <citation type="submission" date="2023-07" db="EMBL/GenBank/DDBJ databases">
        <title>Zobellia barbeyronii sp. nov., a new marine flavobacterium, isolated from green and red algae.</title>
        <authorList>
            <person name="Nedashkovskaya O.I."/>
            <person name="Otstavnykh N."/>
            <person name="Zhukova N."/>
            <person name="Guzev K."/>
            <person name="Chausova V."/>
            <person name="Tekutyeva L."/>
            <person name="Mikhailov V."/>
            <person name="Isaeva M."/>
        </authorList>
    </citation>
    <scope>NUCLEOTIDE SEQUENCE [LARGE SCALE GENOMIC DNA]</scope>
    <source>
        <strain evidence="3">KMM 6746</strain>
    </source>
</reference>
<organism evidence="2 3">
    <name type="scientific">Zobellia barbeyronii</name>
    <dbReference type="NCBI Taxonomy" id="2748009"/>
    <lineage>
        <taxon>Bacteria</taxon>
        <taxon>Pseudomonadati</taxon>
        <taxon>Bacteroidota</taxon>
        <taxon>Flavobacteriia</taxon>
        <taxon>Flavobacteriales</taxon>
        <taxon>Flavobacteriaceae</taxon>
        <taxon>Zobellia</taxon>
    </lineage>
</organism>